<proteinExistence type="predicted"/>
<keyword evidence="3" id="KW-1185">Reference proteome</keyword>
<evidence type="ECO:0000256" key="1">
    <source>
        <dbReference type="SAM" id="MobiDB-lite"/>
    </source>
</evidence>
<dbReference type="EMBL" id="ML170240">
    <property type="protein sequence ID" value="TDL16563.1"/>
    <property type="molecule type" value="Genomic_DNA"/>
</dbReference>
<sequence length="394" mass="44673">MLYSVKAPRQHSPHPTPSETSQNPPIQPPGQSNISEQILERLSGDQISEKFDSAVKDGMSPEIAIIEIMNKYNIDINDLHKTLSEKGLNVSFSKVKYKEIAHYVGLDHVKRFNDAVLFDLYRSRVPNVIFRSIVEDIDMLILQYGPLMDQANEEATSRTLSPIFNRLVAIFEHAIINEHESIIYGRLTTKGRIEYHFKTFGAVAILFVEVKHLIRSLNDKMDAIGQVIAECDACDWSNVSSNIHVPIYGILCDAVGFSFFRFNGSASKPDRFTGGYYPDGNTDTRRFSIIPIFPTVPKPLGFLISLRIITELVFDIMLAAYCESLVVFRDRSQAEVSRGRPRKSLANWEEAIKHAESARVKFRAAETKRKESLPDEADAICDEAYNDLKSRYNF</sequence>
<dbReference type="Proteomes" id="UP000294933">
    <property type="component" value="Unassembled WGS sequence"/>
</dbReference>
<dbReference type="OrthoDB" id="3264482at2759"/>
<feature type="region of interest" description="Disordered" evidence="1">
    <location>
        <begin position="1"/>
        <end position="32"/>
    </location>
</feature>
<organism evidence="2 3">
    <name type="scientific">Rickenella mellea</name>
    <dbReference type="NCBI Taxonomy" id="50990"/>
    <lineage>
        <taxon>Eukaryota</taxon>
        <taxon>Fungi</taxon>
        <taxon>Dikarya</taxon>
        <taxon>Basidiomycota</taxon>
        <taxon>Agaricomycotina</taxon>
        <taxon>Agaricomycetes</taxon>
        <taxon>Hymenochaetales</taxon>
        <taxon>Rickenellaceae</taxon>
        <taxon>Rickenella</taxon>
    </lineage>
</organism>
<name>A0A4Y7PMA2_9AGAM</name>
<evidence type="ECO:0000313" key="2">
    <source>
        <dbReference type="EMBL" id="TDL16563.1"/>
    </source>
</evidence>
<dbReference type="VEuPathDB" id="FungiDB:BD410DRAFT_731203"/>
<evidence type="ECO:0000313" key="3">
    <source>
        <dbReference type="Proteomes" id="UP000294933"/>
    </source>
</evidence>
<accession>A0A4Y7PMA2</accession>
<reference evidence="2 3" key="1">
    <citation type="submission" date="2018-06" db="EMBL/GenBank/DDBJ databases">
        <title>A transcriptomic atlas of mushroom development highlights an independent origin of complex multicellularity.</title>
        <authorList>
            <consortium name="DOE Joint Genome Institute"/>
            <person name="Krizsan K."/>
            <person name="Almasi E."/>
            <person name="Merenyi Z."/>
            <person name="Sahu N."/>
            <person name="Viragh M."/>
            <person name="Koszo T."/>
            <person name="Mondo S."/>
            <person name="Kiss B."/>
            <person name="Balint B."/>
            <person name="Kues U."/>
            <person name="Barry K."/>
            <person name="Hegedus J.C."/>
            <person name="Henrissat B."/>
            <person name="Johnson J."/>
            <person name="Lipzen A."/>
            <person name="Ohm R."/>
            <person name="Nagy I."/>
            <person name="Pangilinan J."/>
            <person name="Yan J."/>
            <person name="Xiong Y."/>
            <person name="Grigoriev I.V."/>
            <person name="Hibbett D.S."/>
            <person name="Nagy L.G."/>
        </authorList>
    </citation>
    <scope>NUCLEOTIDE SEQUENCE [LARGE SCALE GENOMIC DNA]</scope>
    <source>
        <strain evidence="2 3">SZMC22713</strain>
    </source>
</reference>
<feature type="compositionally biased region" description="Polar residues" evidence="1">
    <location>
        <begin position="17"/>
        <end position="32"/>
    </location>
</feature>
<dbReference type="AlphaFoldDB" id="A0A4Y7PMA2"/>
<gene>
    <name evidence="2" type="ORF">BD410DRAFT_731203</name>
</gene>
<protein>
    <submittedName>
        <fullName evidence="2">Uncharacterized protein</fullName>
    </submittedName>
</protein>